<accession>A0A345YJE9</accession>
<name>A0A345YJE9_9SPHN</name>
<reference evidence="1 2" key="1">
    <citation type="submission" date="2018-07" db="EMBL/GenBank/DDBJ databases">
        <title>Genome sequence of Erythrobacter strain YH-07, an antagonistic bacterium isolated from Yellow Sea.</title>
        <authorList>
            <person name="Tang T."/>
            <person name="Liu Q."/>
            <person name="Sun X."/>
        </authorList>
    </citation>
    <scope>NUCLEOTIDE SEQUENCE [LARGE SCALE GENOMIC DNA]</scope>
    <source>
        <strain evidence="1 2">YH-07</strain>
        <plasmid evidence="1 2">unnamed</plasmid>
    </source>
</reference>
<keyword evidence="1" id="KW-0614">Plasmid</keyword>
<gene>
    <name evidence="1" type="ORF">DVR09_16490</name>
</gene>
<dbReference type="OrthoDB" id="8482163at2"/>
<dbReference type="RefSeq" id="WP_115418364.1">
    <property type="nucleotide sequence ID" value="NZ_CP031358.1"/>
</dbReference>
<dbReference type="EMBL" id="CP031358">
    <property type="protein sequence ID" value="AXK44051.1"/>
    <property type="molecule type" value="Genomic_DNA"/>
</dbReference>
<sequence length="128" mass="13788">MSDQNKPVECQNCDWKGTEDQVEELQDVSERVGPGETMPVGECPKCGAVAHYMDESDPKTPSPALLEAISDLEAILEDMPEVEPDAEDYDDMEGASSVGIDVGRYETGQAIKPVLTKLRALAGFPTSA</sequence>
<dbReference type="KEGG" id="err:DVR09_16490"/>
<keyword evidence="2" id="KW-1185">Reference proteome</keyword>
<protein>
    <submittedName>
        <fullName evidence="1">Uncharacterized protein</fullName>
    </submittedName>
</protein>
<proteinExistence type="predicted"/>
<evidence type="ECO:0000313" key="1">
    <source>
        <dbReference type="EMBL" id="AXK44051.1"/>
    </source>
</evidence>
<evidence type="ECO:0000313" key="2">
    <source>
        <dbReference type="Proteomes" id="UP000254508"/>
    </source>
</evidence>
<organism evidence="1 2">
    <name type="scientific">Erythrobacter aureus</name>
    <dbReference type="NCBI Taxonomy" id="2182384"/>
    <lineage>
        <taxon>Bacteria</taxon>
        <taxon>Pseudomonadati</taxon>
        <taxon>Pseudomonadota</taxon>
        <taxon>Alphaproteobacteria</taxon>
        <taxon>Sphingomonadales</taxon>
        <taxon>Erythrobacteraceae</taxon>
        <taxon>Erythrobacter/Porphyrobacter group</taxon>
        <taxon>Erythrobacter</taxon>
    </lineage>
</organism>
<geneLocation type="plasmid" evidence="1 2">
    <name>unnamed</name>
</geneLocation>
<dbReference type="Proteomes" id="UP000254508">
    <property type="component" value="Plasmid unnamed"/>
</dbReference>
<dbReference type="AlphaFoldDB" id="A0A345YJE9"/>